<proteinExistence type="predicted"/>
<name>A0A1M6P947_9FIRM</name>
<accession>A0A1M6P947</accession>
<sequence>MRYTIPDYYKEFQCTADACEDTCCAGWQIAVDKKSMEQYKNESGPYRRKLDRVVNWQNATFRQDKNLRCGFLNADNLCDMYANLGRGSLCRTCRLYPRHIEEFEGVREITLSVSCPEVAGILLRRKEPVQFLSVERGGEEEYEEFDPFLYSQLLDARDVMLRILQNRELAVAVRVKLVLGIAHDMQNRIDARELFACQDVLGKYQTESAVRFVEKDLATTAVSARFAFARRLFFVLEHMELLREDWYVLRREAQQRLYGEKSCGKWARMSREFTAWMQESDIPWEIQKEQLMVYFISTYFCGAVYDGRVYGKVQLAAASVILLEELLKARFVRNEKALDLEDVVEIVYRYSREIEHSDLNIGRMEKLLAKNWEGKI</sequence>
<dbReference type="GO" id="GO:0008168">
    <property type="term" value="F:methyltransferase activity"/>
    <property type="evidence" value="ECO:0007669"/>
    <property type="project" value="UniProtKB-KW"/>
</dbReference>
<dbReference type="Proteomes" id="UP000184301">
    <property type="component" value="Unassembled WGS sequence"/>
</dbReference>
<dbReference type="NCBIfam" id="NF038110">
    <property type="entry name" value="Lys_methyl_FliB"/>
    <property type="match status" value="1"/>
</dbReference>
<dbReference type="STRING" id="1121950.SAMN02745243_02048"/>
<gene>
    <name evidence="1" type="ORF">SAMN02745243_02048</name>
</gene>
<organism evidence="1 2">
    <name type="scientific">Hespellia stercorisuis DSM 15480</name>
    <dbReference type="NCBI Taxonomy" id="1121950"/>
    <lineage>
        <taxon>Bacteria</taxon>
        <taxon>Bacillati</taxon>
        <taxon>Bacillota</taxon>
        <taxon>Clostridia</taxon>
        <taxon>Lachnospirales</taxon>
        <taxon>Lachnospiraceae</taxon>
        <taxon>Hespellia</taxon>
    </lineage>
</organism>
<dbReference type="EMBL" id="FQZY01000027">
    <property type="protein sequence ID" value="SHK04491.1"/>
    <property type="molecule type" value="Genomic_DNA"/>
</dbReference>
<keyword evidence="2" id="KW-1185">Reference proteome</keyword>
<dbReference type="OrthoDB" id="86584at2"/>
<keyword evidence="1" id="KW-0489">Methyltransferase</keyword>
<reference evidence="1 2" key="1">
    <citation type="submission" date="2016-11" db="EMBL/GenBank/DDBJ databases">
        <authorList>
            <person name="Jaros S."/>
            <person name="Januszkiewicz K."/>
            <person name="Wedrychowicz H."/>
        </authorList>
    </citation>
    <scope>NUCLEOTIDE SEQUENCE [LARGE SCALE GENOMIC DNA]</scope>
    <source>
        <strain evidence="1 2">DSM 15480</strain>
    </source>
</reference>
<dbReference type="RefSeq" id="WP_073109585.1">
    <property type="nucleotide sequence ID" value="NZ_FQZY01000027.1"/>
</dbReference>
<evidence type="ECO:0000313" key="1">
    <source>
        <dbReference type="EMBL" id="SHK04491.1"/>
    </source>
</evidence>
<protein>
    <submittedName>
        <fullName evidence="1">Lysine-N-methylase</fullName>
    </submittedName>
</protein>
<keyword evidence="1" id="KW-0808">Transferase</keyword>
<dbReference type="AlphaFoldDB" id="A0A1M6P947"/>
<evidence type="ECO:0000313" key="2">
    <source>
        <dbReference type="Proteomes" id="UP000184301"/>
    </source>
</evidence>
<dbReference type="GO" id="GO:0032259">
    <property type="term" value="P:methylation"/>
    <property type="evidence" value="ECO:0007669"/>
    <property type="project" value="UniProtKB-KW"/>
</dbReference>